<comment type="caution">
    <text evidence="1">The sequence shown here is derived from an EMBL/GenBank/DDBJ whole genome shotgun (WGS) entry which is preliminary data.</text>
</comment>
<keyword evidence="2" id="KW-1185">Reference proteome</keyword>
<organism evidence="1 2">
    <name type="scientific">Anaerobaca lacustris</name>
    <dbReference type="NCBI Taxonomy" id="3044600"/>
    <lineage>
        <taxon>Bacteria</taxon>
        <taxon>Pseudomonadati</taxon>
        <taxon>Planctomycetota</taxon>
        <taxon>Phycisphaerae</taxon>
        <taxon>Sedimentisphaerales</taxon>
        <taxon>Anaerobacaceae</taxon>
        <taxon>Anaerobaca</taxon>
    </lineage>
</organism>
<sequence>MARYALLVGVAVVFLPIVSGPLYGWGSATHAYIAREAAGKPGAVDLHVMYGAVLPDAFNIMFGDPYQSSLWTLTHYEFMQLVDEAQSEQDKALAFGFASHNEAWGADRTAHIRAMHHPDSGYVIRKQNDLAAILEPQVRLFLLFSGVPNPSAVTEESLPVVAHTAIETAVDLLIRRNEDPDIGRRLLLAARARGWSAPVLLCKAYAADLAATAGTSEAVAASLIVAAESEFRHQIALYGAALMQADPIDALAEQGAELARLLLTARHGAMVDVPVSLMKEILETAIDVVESDYAAELAATIAYVRQELDSHGVTWADE</sequence>
<evidence type="ECO:0000313" key="1">
    <source>
        <dbReference type="EMBL" id="MDI6448232.1"/>
    </source>
</evidence>
<gene>
    <name evidence="1" type="ORF">QJ522_04180</name>
</gene>
<evidence type="ECO:0000313" key="2">
    <source>
        <dbReference type="Proteomes" id="UP001431776"/>
    </source>
</evidence>
<accession>A0AAW6TSM7</accession>
<dbReference type="RefSeq" id="WP_349243638.1">
    <property type="nucleotide sequence ID" value="NZ_JASCXX010000003.1"/>
</dbReference>
<dbReference type="Proteomes" id="UP001431776">
    <property type="component" value="Unassembled WGS sequence"/>
</dbReference>
<dbReference type="AlphaFoldDB" id="A0AAW6TSM7"/>
<proteinExistence type="predicted"/>
<reference evidence="1" key="1">
    <citation type="submission" date="2023-05" db="EMBL/GenBank/DDBJ databases">
        <title>Anaerotaeda fermentans gen. nov., sp. nov., a novel anaerobic planctomycete of the new family within the order Sedimentisphaerales isolated from Taman Peninsula, Russia.</title>
        <authorList>
            <person name="Khomyakova M.A."/>
            <person name="Merkel A.Y."/>
            <person name="Slobodkin A.I."/>
        </authorList>
    </citation>
    <scope>NUCLEOTIDE SEQUENCE</scope>
    <source>
        <strain evidence="1">M17dextr</strain>
    </source>
</reference>
<dbReference type="EMBL" id="JASCXX010000003">
    <property type="protein sequence ID" value="MDI6448232.1"/>
    <property type="molecule type" value="Genomic_DNA"/>
</dbReference>
<evidence type="ECO:0008006" key="3">
    <source>
        <dbReference type="Google" id="ProtNLM"/>
    </source>
</evidence>
<name>A0AAW6TSM7_9BACT</name>
<protein>
    <recommendedName>
        <fullName evidence="3">HEAT repeat domain-containing protein</fullName>
    </recommendedName>
</protein>